<dbReference type="InterPro" id="IPR054180">
    <property type="entry name" value="H-NS-like_N"/>
</dbReference>
<evidence type="ECO:0000313" key="5">
    <source>
        <dbReference type="Proteomes" id="UP000621390"/>
    </source>
</evidence>
<dbReference type="Pfam" id="PF22470">
    <property type="entry name" value="Histone_HNS_N"/>
    <property type="match status" value="1"/>
</dbReference>
<dbReference type="RefSeq" id="WP_199493180.1">
    <property type="nucleotide sequence ID" value="NZ_JAEMOP010000009.1"/>
</dbReference>
<protein>
    <submittedName>
        <fullName evidence="4">H-NS histone family protein</fullName>
    </submittedName>
</protein>
<accession>A0A8I1G6X6</accession>
<dbReference type="GO" id="GO:0003677">
    <property type="term" value="F:DNA binding"/>
    <property type="evidence" value="ECO:0007669"/>
    <property type="project" value="InterPro"/>
</dbReference>
<dbReference type="SUPFAM" id="SSF81273">
    <property type="entry name" value="H-NS histone-like proteins"/>
    <property type="match status" value="1"/>
</dbReference>
<evidence type="ECO:0000313" key="6">
    <source>
        <dbReference type="Proteomes" id="UP000655994"/>
    </source>
</evidence>
<feature type="domain" description="DNA-binding protein H-NS-like N-terminal" evidence="2">
    <location>
        <begin position="9"/>
        <end position="78"/>
    </location>
</feature>
<keyword evidence="1" id="KW-0175">Coiled coil</keyword>
<evidence type="ECO:0000259" key="2">
    <source>
        <dbReference type="Pfam" id="PF22470"/>
    </source>
</evidence>
<evidence type="ECO:0000256" key="1">
    <source>
        <dbReference type="SAM" id="Coils"/>
    </source>
</evidence>
<dbReference type="Gene3D" id="4.10.430.10">
    <property type="entry name" value="Histone-like protein H-NS, C-terminal domain"/>
    <property type="match status" value="1"/>
</dbReference>
<dbReference type="Proteomes" id="UP000621390">
    <property type="component" value="Unassembled WGS sequence"/>
</dbReference>
<evidence type="ECO:0000313" key="3">
    <source>
        <dbReference type="EMBL" id="MBJ7265427.1"/>
    </source>
</evidence>
<proteinExistence type="predicted"/>
<reference evidence="4 6" key="1">
    <citation type="submission" date="2020-09" db="EMBL/GenBank/DDBJ databases">
        <title>Draft Genomes of Bacterial Isolates from North Pond Shallow Sediments.</title>
        <authorList>
            <person name="Kiel Reese B."/>
            <person name="Mullis M."/>
            <person name="Weisend R.E."/>
        </authorList>
    </citation>
    <scope>NUCLEOTIDE SEQUENCE</scope>
    <source>
        <strain evidence="4">KJE-2</strain>
        <strain evidence="3 6">KJE-3</strain>
    </source>
</reference>
<dbReference type="EMBL" id="JAEMOP010000009">
    <property type="protein sequence ID" value="MBJ7316899.1"/>
    <property type="molecule type" value="Genomic_DNA"/>
</dbReference>
<organism evidence="4 5">
    <name type="scientific">Idiomarina abyssalis</name>
    <dbReference type="NCBI Taxonomy" id="86102"/>
    <lineage>
        <taxon>Bacteria</taxon>
        <taxon>Pseudomonadati</taxon>
        <taxon>Pseudomonadota</taxon>
        <taxon>Gammaproteobacteria</taxon>
        <taxon>Alteromonadales</taxon>
        <taxon>Idiomarinaceae</taxon>
        <taxon>Idiomarina</taxon>
    </lineage>
</organism>
<comment type="caution">
    <text evidence="4">The sequence shown here is derived from an EMBL/GenBank/DDBJ whole genome shotgun (WGS) entry which is preliminary data.</text>
</comment>
<feature type="coiled-coil region" evidence="1">
    <location>
        <begin position="36"/>
        <end position="63"/>
    </location>
</feature>
<keyword evidence="6" id="KW-1185">Reference proteome</keyword>
<dbReference type="GO" id="GO:0046983">
    <property type="term" value="F:protein dimerization activity"/>
    <property type="evidence" value="ECO:0007669"/>
    <property type="project" value="InterPro"/>
</dbReference>
<dbReference type="Gene3D" id="1.10.287.1050">
    <property type="entry name" value="H-NS histone-like proteins"/>
    <property type="match status" value="1"/>
</dbReference>
<name>A0A8I1G6X6_9GAMM</name>
<dbReference type="Proteomes" id="UP000655994">
    <property type="component" value="Unassembled WGS sequence"/>
</dbReference>
<evidence type="ECO:0000313" key="4">
    <source>
        <dbReference type="EMBL" id="MBJ7316899.1"/>
    </source>
</evidence>
<dbReference type="InterPro" id="IPR037150">
    <property type="entry name" value="H-NS_C_dom_sf"/>
</dbReference>
<dbReference type="InterPro" id="IPR027454">
    <property type="entry name" value="Histone_HNS_N"/>
</dbReference>
<sequence length="144" mass="16844">MSTNKSTKTTINNKRTLKIAVNQLSDRDYDRFKSNVQEIIALNDERRNKLKDAERRREDEIDDVLDSFKEAGFSDDDIRSCVRELRRKKRLKENTRVVYAYEDQGETFYWSGYGEMPSMLKALVDAGHKLDDLKTEVSAEEKVV</sequence>
<dbReference type="AlphaFoldDB" id="A0A8I1G6X6"/>
<gene>
    <name evidence="3" type="ORF">JHC10_00580</name>
    <name evidence="4" type="ORF">JHC11_12960</name>
</gene>
<dbReference type="EMBL" id="JAEMOS010000002">
    <property type="protein sequence ID" value="MBJ7265427.1"/>
    <property type="molecule type" value="Genomic_DNA"/>
</dbReference>